<gene>
    <name evidence="3" type="ORF">ENQ34_01940</name>
</gene>
<dbReference type="InterPro" id="IPR006442">
    <property type="entry name" value="Antitoxin_Phd/YefM"/>
</dbReference>
<proteinExistence type="inferred from homology"/>
<comment type="caution">
    <text evidence="3">The sequence shown here is derived from an EMBL/GenBank/DDBJ whole genome shotgun (WGS) entry which is preliminary data.</text>
</comment>
<organism evidence="3">
    <name type="scientific">Ammonifex degensii</name>
    <dbReference type="NCBI Taxonomy" id="42838"/>
    <lineage>
        <taxon>Bacteria</taxon>
        <taxon>Bacillati</taxon>
        <taxon>Bacillota</taxon>
        <taxon>Clostridia</taxon>
        <taxon>Thermoanaerobacterales</taxon>
        <taxon>Thermoanaerobacteraceae</taxon>
        <taxon>Ammonifex</taxon>
    </lineage>
</organism>
<comment type="similarity">
    <text evidence="1 2">Belongs to the phD/YefM antitoxin family.</text>
</comment>
<dbReference type="InterPro" id="IPR036165">
    <property type="entry name" value="YefM-like_sf"/>
</dbReference>
<evidence type="ECO:0000256" key="1">
    <source>
        <dbReference type="ARBA" id="ARBA00009981"/>
    </source>
</evidence>
<dbReference type="NCBIfam" id="TIGR01552">
    <property type="entry name" value="phd_fam"/>
    <property type="match status" value="1"/>
</dbReference>
<accession>A0A7C2EIL0</accession>
<comment type="function">
    <text evidence="2">Antitoxin component of a type II toxin-antitoxin (TA) system.</text>
</comment>
<dbReference type="Pfam" id="PF02604">
    <property type="entry name" value="PhdYeFM_antitox"/>
    <property type="match status" value="1"/>
</dbReference>
<sequence length="95" mass="10753">MHIISITELRQDTSKVIRLAAASKEPVLIVQRSNPVAYLIDAETFEKLRQQPEDPFVTSKQALAGLARLRNQMALRGRQPDSVTLLRELREGRVC</sequence>
<reference evidence="3" key="1">
    <citation type="journal article" date="2020" name="mSystems">
        <title>Genome- and Community-Level Interaction Insights into Carbon Utilization and Element Cycling Functions of Hydrothermarchaeota in Hydrothermal Sediment.</title>
        <authorList>
            <person name="Zhou Z."/>
            <person name="Liu Y."/>
            <person name="Xu W."/>
            <person name="Pan J."/>
            <person name="Luo Z.H."/>
            <person name="Li M."/>
        </authorList>
    </citation>
    <scope>NUCLEOTIDE SEQUENCE [LARGE SCALE GENOMIC DNA]</scope>
    <source>
        <strain evidence="3">SpSt-300</strain>
    </source>
</reference>
<evidence type="ECO:0000313" key="3">
    <source>
        <dbReference type="EMBL" id="HEL65430.1"/>
    </source>
</evidence>
<dbReference type="AlphaFoldDB" id="A0A7C2EIL0"/>
<evidence type="ECO:0000256" key="2">
    <source>
        <dbReference type="RuleBase" id="RU362080"/>
    </source>
</evidence>
<dbReference type="InterPro" id="IPR051405">
    <property type="entry name" value="phD/YefM_antitoxin"/>
</dbReference>
<dbReference type="PANTHER" id="PTHR33713:SF10">
    <property type="entry name" value="ANTITOXIN YAFN"/>
    <property type="match status" value="1"/>
</dbReference>
<dbReference type="SUPFAM" id="SSF143120">
    <property type="entry name" value="YefM-like"/>
    <property type="match status" value="1"/>
</dbReference>
<dbReference type="PANTHER" id="PTHR33713">
    <property type="entry name" value="ANTITOXIN YAFN-RELATED"/>
    <property type="match status" value="1"/>
</dbReference>
<dbReference type="EMBL" id="DSMU01000125">
    <property type="protein sequence ID" value="HEL65430.1"/>
    <property type="molecule type" value="Genomic_DNA"/>
</dbReference>
<protein>
    <recommendedName>
        <fullName evidence="2">Antitoxin</fullName>
    </recommendedName>
</protein>
<dbReference type="Gene3D" id="3.40.1620.10">
    <property type="entry name" value="YefM-like domain"/>
    <property type="match status" value="1"/>
</dbReference>
<name>A0A7C2EIL0_9THEO</name>